<dbReference type="EMBL" id="SNRW01049663">
    <property type="protein sequence ID" value="KAA6310606.1"/>
    <property type="molecule type" value="Genomic_DNA"/>
</dbReference>
<protein>
    <submittedName>
        <fullName evidence="1">Uncharacterized protein</fullName>
    </submittedName>
</protein>
<sequence>ELGDVGNFVEMIAGEMKTVADACTACSESGLF</sequence>
<dbReference type="AlphaFoldDB" id="A0A5J4PM06"/>
<evidence type="ECO:0000313" key="2">
    <source>
        <dbReference type="Proteomes" id="UP000324800"/>
    </source>
</evidence>
<feature type="non-terminal residue" evidence="1">
    <location>
        <position position="1"/>
    </location>
</feature>
<organism evidence="1 2">
    <name type="scientific">Streblomastix strix</name>
    <dbReference type="NCBI Taxonomy" id="222440"/>
    <lineage>
        <taxon>Eukaryota</taxon>
        <taxon>Metamonada</taxon>
        <taxon>Preaxostyla</taxon>
        <taxon>Oxymonadida</taxon>
        <taxon>Streblomastigidae</taxon>
        <taxon>Streblomastix</taxon>
    </lineage>
</organism>
<dbReference type="Proteomes" id="UP000324800">
    <property type="component" value="Unassembled WGS sequence"/>
</dbReference>
<proteinExistence type="predicted"/>
<evidence type="ECO:0000313" key="1">
    <source>
        <dbReference type="EMBL" id="KAA6310606.1"/>
    </source>
</evidence>
<accession>A0A5J4PM06</accession>
<reference evidence="1 2" key="1">
    <citation type="submission" date="2019-03" db="EMBL/GenBank/DDBJ databases">
        <title>Single cell metagenomics reveals metabolic interactions within the superorganism composed of flagellate Streblomastix strix and complex community of Bacteroidetes bacteria on its surface.</title>
        <authorList>
            <person name="Treitli S.C."/>
            <person name="Kolisko M."/>
            <person name="Husnik F."/>
            <person name="Keeling P."/>
            <person name="Hampl V."/>
        </authorList>
    </citation>
    <scope>NUCLEOTIDE SEQUENCE [LARGE SCALE GENOMIC DNA]</scope>
    <source>
        <strain evidence="1">ST1C</strain>
    </source>
</reference>
<gene>
    <name evidence="1" type="ORF">EZS28_056283</name>
</gene>
<name>A0A5J4PM06_9EUKA</name>
<comment type="caution">
    <text evidence="1">The sequence shown here is derived from an EMBL/GenBank/DDBJ whole genome shotgun (WGS) entry which is preliminary data.</text>
</comment>